<dbReference type="EMBL" id="DS231703">
    <property type="protein sequence ID" value="KNB05859.1"/>
    <property type="molecule type" value="Genomic_DNA"/>
</dbReference>
<evidence type="ECO:0000256" key="1">
    <source>
        <dbReference type="SAM" id="MobiDB-lite"/>
    </source>
</evidence>
<dbReference type="Proteomes" id="UP000009097">
    <property type="component" value="Unassembled WGS sequence"/>
</dbReference>
<dbReference type="KEGG" id="fox:FOXG_19556"/>
<accession>A0A0J9V2W3</accession>
<dbReference type="VEuPathDB" id="FungiDB:FOXG_19556"/>
<name>A0A0J9V2W3_FUSO4</name>
<evidence type="ECO:0000313" key="2">
    <source>
        <dbReference type="EMBL" id="KNB05859.1"/>
    </source>
</evidence>
<reference evidence="2" key="2">
    <citation type="journal article" date="2010" name="Nature">
        <title>Comparative genomics reveals mobile pathogenicity chromosomes in Fusarium.</title>
        <authorList>
            <person name="Ma L.J."/>
            <person name="van der Does H.C."/>
            <person name="Borkovich K.A."/>
            <person name="Coleman J.J."/>
            <person name="Daboussi M.J."/>
            <person name="Di Pietro A."/>
            <person name="Dufresne M."/>
            <person name="Freitag M."/>
            <person name="Grabherr M."/>
            <person name="Henrissat B."/>
            <person name="Houterman P.M."/>
            <person name="Kang S."/>
            <person name="Shim W.B."/>
            <person name="Woloshuk C."/>
            <person name="Xie X."/>
            <person name="Xu J.R."/>
            <person name="Antoniw J."/>
            <person name="Baker S.E."/>
            <person name="Bluhm B.H."/>
            <person name="Breakspear A."/>
            <person name="Brown D.W."/>
            <person name="Butchko R.A."/>
            <person name="Chapman S."/>
            <person name="Coulson R."/>
            <person name="Coutinho P.M."/>
            <person name="Danchin E.G."/>
            <person name="Diener A."/>
            <person name="Gale L.R."/>
            <person name="Gardiner D.M."/>
            <person name="Goff S."/>
            <person name="Hammond-Kosack K.E."/>
            <person name="Hilburn K."/>
            <person name="Hua-Van A."/>
            <person name="Jonkers W."/>
            <person name="Kazan K."/>
            <person name="Kodira C.D."/>
            <person name="Koehrsen M."/>
            <person name="Kumar L."/>
            <person name="Lee Y.H."/>
            <person name="Li L."/>
            <person name="Manners J.M."/>
            <person name="Miranda-Saavedra D."/>
            <person name="Mukherjee M."/>
            <person name="Park G."/>
            <person name="Park J."/>
            <person name="Park S.Y."/>
            <person name="Proctor R.H."/>
            <person name="Regev A."/>
            <person name="Ruiz-Roldan M.C."/>
            <person name="Sain D."/>
            <person name="Sakthikumar S."/>
            <person name="Sykes S."/>
            <person name="Schwartz D.C."/>
            <person name="Turgeon B.G."/>
            <person name="Wapinski I."/>
            <person name="Yoder O."/>
            <person name="Young S."/>
            <person name="Zeng Q."/>
            <person name="Zhou S."/>
            <person name="Galagan J."/>
            <person name="Cuomo C.A."/>
            <person name="Kistler H.C."/>
            <person name="Rep M."/>
        </authorList>
    </citation>
    <scope>NUCLEOTIDE SEQUENCE [LARGE SCALE GENOMIC DNA]</scope>
    <source>
        <strain evidence="2">4287</strain>
    </source>
</reference>
<proteinExistence type="predicted"/>
<gene>
    <name evidence="2" type="ORF">FOXG_19556</name>
</gene>
<reference evidence="2" key="1">
    <citation type="submission" date="2007-04" db="EMBL/GenBank/DDBJ databases">
        <authorList>
            <consortium name="The Broad Institute Genome Sequencing Platform"/>
            <person name="Birren B."/>
            <person name="Lander E."/>
            <person name="Galagan J."/>
            <person name="Nusbaum C."/>
            <person name="Devon K."/>
            <person name="Ma L.-J."/>
            <person name="Jaffe D."/>
            <person name="Butler J."/>
            <person name="Alvarez P."/>
            <person name="Gnerre S."/>
            <person name="Grabherr M."/>
            <person name="Kleber M."/>
            <person name="Mauceli E."/>
            <person name="Brockman W."/>
            <person name="MacCallum I.A."/>
            <person name="Young S."/>
            <person name="LaButti K."/>
            <person name="DeCaprio D."/>
            <person name="Crawford M."/>
            <person name="Koehrsen M."/>
            <person name="Engels R."/>
            <person name="Montgomery P."/>
            <person name="Pearson M."/>
            <person name="Howarth C."/>
            <person name="Larson L."/>
            <person name="White J."/>
            <person name="O'Leary S."/>
            <person name="Kodira C."/>
            <person name="Zeng Q."/>
            <person name="Yandava C."/>
            <person name="Alvarado L."/>
            <person name="Kistler C."/>
            <person name="Shim W.-B."/>
            <person name="Kang S."/>
            <person name="Woloshuk C."/>
        </authorList>
    </citation>
    <scope>NUCLEOTIDE SEQUENCE</scope>
    <source>
        <strain evidence="2">4287</strain>
    </source>
</reference>
<dbReference type="OrthoDB" id="4777826at2759"/>
<feature type="compositionally biased region" description="Acidic residues" evidence="1">
    <location>
        <begin position="27"/>
        <end position="36"/>
    </location>
</feature>
<organism evidence="2 3">
    <name type="scientific">Fusarium oxysporum f. sp. lycopersici (strain 4287 / CBS 123668 / FGSC 9935 / NRRL 34936)</name>
    <name type="common">Fusarium vascular wilt of tomato</name>
    <dbReference type="NCBI Taxonomy" id="426428"/>
    <lineage>
        <taxon>Eukaryota</taxon>
        <taxon>Fungi</taxon>
        <taxon>Dikarya</taxon>
        <taxon>Ascomycota</taxon>
        <taxon>Pezizomycotina</taxon>
        <taxon>Sordariomycetes</taxon>
        <taxon>Hypocreomycetidae</taxon>
        <taxon>Hypocreales</taxon>
        <taxon>Nectriaceae</taxon>
        <taxon>Fusarium</taxon>
        <taxon>Fusarium oxysporum species complex</taxon>
    </lineage>
</organism>
<dbReference type="RefSeq" id="XP_018243904.1">
    <property type="nucleotide sequence ID" value="XM_018399793.1"/>
</dbReference>
<sequence>MQLKMETDDMDEELMSPKSVKRTKSEPEDEVTVGEV</sequence>
<dbReference type="AlphaFoldDB" id="A0A0J9V2W3"/>
<feature type="region of interest" description="Disordered" evidence="1">
    <location>
        <begin position="1"/>
        <end position="36"/>
    </location>
</feature>
<dbReference type="GeneID" id="28960262"/>
<protein>
    <submittedName>
        <fullName evidence="2">Uncharacterized protein</fullName>
    </submittedName>
</protein>
<evidence type="ECO:0000313" key="3">
    <source>
        <dbReference type="Proteomes" id="UP000009097"/>
    </source>
</evidence>